<dbReference type="SUPFAM" id="SSF57783">
    <property type="entry name" value="Zinc beta-ribbon"/>
    <property type="match status" value="1"/>
</dbReference>
<reference evidence="1 2" key="1">
    <citation type="journal article" date="2014" name="Virology">
        <title>Genome of brown tide virus (AaV), the little giant of the Megaviridae, elucidates NCLDV genome expansion and host-virus coevolution.</title>
        <authorList>
            <person name="Moniruzzaman M."/>
            <person name="LeCleir G.R."/>
            <person name="Brown C.M."/>
            <person name="Gobler C.J."/>
            <person name="Bidle K.D."/>
            <person name="Wilson W.H."/>
            <person name="Wilhelm S.W."/>
        </authorList>
    </citation>
    <scope>NUCLEOTIDE SEQUENCE [LARGE SCALE GENOMIC DNA]</scope>
    <source>
        <strain evidence="1">BtV-01</strain>
    </source>
</reference>
<gene>
    <name evidence="1" type="ORF">AaV_298</name>
</gene>
<dbReference type="Gene3D" id="2.20.25.10">
    <property type="match status" value="1"/>
</dbReference>
<sequence length="107" mass="12688">MDFCEHCDNILKIEGDNKNLYSFCNNCNLKKEIEGEYTLLSKNYVPTKELYKEIFVNKFTKFDKTLPKIDMKCTNCSVSNEIVYIRYDTENMKHIHFCTSCDTILKM</sequence>
<dbReference type="KEGG" id="vg:20041519"/>
<dbReference type="OrthoDB" id="28494at10239"/>
<proteinExistence type="predicted"/>
<keyword evidence="2" id="KW-1185">Reference proteome</keyword>
<evidence type="ECO:0000313" key="1">
    <source>
        <dbReference type="EMBL" id="AII17118.1"/>
    </source>
</evidence>
<dbReference type="GeneID" id="20041519"/>
<evidence type="ECO:0000313" key="2">
    <source>
        <dbReference type="Proteomes" id="UP000028667"/>
    </source>
</evidence>
<dbReference type="Proteomes" id="UP000028667">
    <property type="component" value="Segment"/>
</dbReference>
<organism evidence="1 2">
    <name type="scientific">Aureococcus anophagefferens virus</name>
    <dbReference type="NCBI Taxonomy" id="1474867"/>
    <lineage>
        <taxon>Viruses</taxon>
        <taxon>Varidnaviria</taxon>
        <taxon>Bamfordvirae</taxon>
        <taxon>Nucleocytoviricota</taxon>
        <taxon>Megaviricetes</taxon>
        <taxon>Imitervirales</taxon>
        <taxon>Schizomimiviridae</taxon>
        <taxon>Kratosvirus</taxon>
        <taxon>Kratosvirus quantuckense</taxon>
    </lineage>
</organism>
<accession>A0A076FMI1</accession>
<protein>
    <submittedName>
        <fullName evidence="1">Putative DNA directed RNA polymerase subunit rpb9/M</fullName>
    </submittedName>
</protein>
<name>A0A076FMI1_9VIRU</name>
<dbReference type="RefSeq" id="YP_009052372.1">
    <property type="nucleotide sequence ID" value="NC_024697.1"/>
</dbReference>
<dbReference type="EMBL" id="KJ645900">
    <property type="protein sequence ID" value="AII17118.1"/>
    <property type="molecule type" value="Genomic_DNA"/>
</dbReference>